<gene>
    <name evidence="1" type="ORF">DPMN_091405</name>
</gene>
<protein>
    <submittedName>
        <fullName evidence="1">Uncharacterized protein</fullName>
    </submittedName>
</protein>
<sequence>MCDFMEAFCVKHLLHILHWNGLSPVWTLTCISREAFDGNCLPQNEQAFLSEIQLRQG</sequence>
<accession>A0A9D4KZH0</accession>
<reference evidence="1" key="2">
    <citation type="submission" date="2020-11" db="EMBL/GenBank/DDBJ databases">
        <authorList>
            <person name="McCartney M.A."/>
            <person name="Auch B."/>
            <person name="Kono T."/>
            <person name="Mallez S."/>
            <person name="Becker A."/>
            <person name="Gohl D.M."/>
            <person name="Silverstein K.A.T."/>
            <person name="Koren S."/>
            <person name="Bechman K.B."/>
            <person name="Herman A."/>
            <person name="Abrahante J.E."/>
            <person name="Garbe J."/>
        </authorList>
    </citation>
    <scope>NUCLEOTIDE SEQUENCE</scope>
    <source>
        <strain evidence="1">Duluth1</strain>
        <tissue evidence="1">Whole animal</tissue>
    </source>
</reference>
<proteinExistence type="predicted"/>
<reference evidence="1" key="1">
    <citation type="journal article" date="2019" name="bioRxiv">
        <title>The Genome of the Zebra Mussel, Dreissena polymorpha: A Resource for Invasive Species Research.</title>
        <authorList>
            <person name="McCartney M.A."/>
            <person name="Auch B."/>
            <person name="Kono T."/>
            <person name="Mallez S."/>
            <person name="Zhang Y."/>
            <person name="Obille A."/>
            <person name="Becker A."/>
            <person name="Abrahante J.E."/>
            <person name="Garbe J."/>
            <person name="Badalamenti J.P."/>
            <person name="Herman A."/>
            <person name="Mangelson H."/>
            <person name="Liachko I."/>
            <person name="Sullivan S."/>
            <person name="Sone E.D."/>
            <person name="Koren S."/>
            <person name="Silverstein K.A.T."/>
            <person name="Beckman K.B."/>
            <person name="Gohl D.M."/>
        </authorList>
    </citation>
    <scope>NUCLEOTIDE SEQUENCE</scope>
    <source>
        <strain evidence="1">Duluth1</strain>
        <tissue evidence="1">Whole animal</tissue>
    </source>
</reference>
<dbReference type="AlphaFoldDB" id="A0A9D4KZH0"/>
<comment type="caution">
    <text evidence="1">The sequence shown here is derived from an EMBL/GenBank/DDBJ whole genome shotgun (WGS) entry which is preliminary data.</text>
</comment>
<organism evidence="1 2">
    <name type="scientific">Dreissena polymorpha</name>
    <name type="common">Zebra mussel</name>
    <name type="synonym">Mytilus polymorpha</name>
    <dbReference type="NCBI Taxonomy" id="45954"/>
    <lineage>
        <taxon>Eukaryota</taxon>
        <taxon>Metazoa</taxon>
        <taxon>Spiralia</taxon>
        <taxon>Lophotrochozoa</taxon>
        <taxon>Mollusca</taxon>
        <taxon>Bivalvia</taxon>
        <taxon>Autobranchia</taxon>
        <taxon>Heteroconchia</taxon>
        <taxon>Euheterodonta</taxon>
        <taxon>Imparidentia</taxon>
        <taxon>Neoheterodontei</taxon>
        <taxon>Myida</taxon>
        <taxon>Dreissenoidea</taxon>
        <taxon>Dreissenidae</taxon>
        <taxon>Dreissena</taxon>
    </lineage>
</organism>
<dbReference type="Proteomes" id="UP000828390">
    <property type="component" value="Unassembled WGS sequence"/>
</dbReference>
<evidence type="ECO:0000313" key="1">
    <source>
        <dbReference type="EMBL" id="KAH3849020.1"/>
    </source>
</evidence>
<evidence type="ECO:0000313" key="2">
    <source>
        <dbReference type="Proteomes" id="UP000828390"/>
    </source>
</evidence>
<name>A0A9D4KZH0_DREPO</name>
<dbReference type="EMBL" id="JAIWYP010000003">
    <property type="protein sequence ID" value="KAH3849020.1"/>
    <property type="molecule type" value="Genomic_DNA"/>
</dbReference>
<keyword evidence="2" id="KW-1185">Reference proteome</keyword>